<dbReference type="VEuPathDB" id="FungiDB:FPRO_07592"/>
<evidence type="ECO:0000313" key="2">
    <source>
        <dbReference type="EMBL" id="CZR43491.1"/>
    </source>
</evidence>
<feature type="region of interest" description="Disordered" evidence="1">
    <location>
        <begin position="32"/>
        <end position="52"/>
    </location>
</feature>
<dbReference type="EMBL" id="FJOF01000007">
    <property type="protein sequence ID" value="CZR43491.1"/>
    <property type="molecule type" value="Genomic_DNA"/>
</dbReference>
<dbReference type="RefSeq" id="XP_031084082.1">
    <property type="nucleotide sequence ID" value="XM_031234334.1"/>
</dbReference>
<dbReference type="AlphaFoldDB" id="A0A1L7VSU3"/>
<dbReference type="Proteomes" id="UP000183971">
    <property type="component" value="Unassembled WGS sequence"/>
</dbReference>
<evidence type="ECO:0000256" key="1">
    <source>
        <dbReference type="SAM" id="MobiDB-lite"/>
    </source>
</evidence>
<gene>
    <name evidence="2" type="ORF">FPRO_07592</name>
</gene>
<name>A0A1L7VSU3_FUSPR</name>
<evidence type="ECO:0000313" key="3">
    <source>
        <dbReference type="Proteomes" id="UP000183971"/>
    </source>
</evidence>
<reference evidence="3" key="1">
    <citation type="journal article" date="2016" name="Genome Biol. Evol.">
        <title>Comparative 'omics' of the Fusarium fujikuroi species complex highlights differences in genetic potential and metabolite synthesis.</title>
        <authorList>
            <person name="Niehaus E.-M."/>
            <person name="Muensterkoetter M."/>
            <person name="Proctor R.H."/>
            <person name="Brown D.W."/>
            <person name="Sharon A."/>
            <person name="Idan Y."/>
            <person name="Oren-Young L."/>
            <person name="Sieber C.M."/>
            <person name="Novak O."/>
            <person name="Pencik A."/>
            <person name="Tarkowska D."/>
            <person name="Hromadova K."/>
            <person name="Freeman S."/>
            <person name="Maymon M."/>
            <person name="Elazar M."/>
            <person name="Youssef S.A."/>
            <person name="El-Shabrawy E.S.M."/>
            <person name="Shalaby A.B.A."/>
            <person name="Houterman P."/>
            <person name="Brock N.L."/>
            <person name="Burkhardt I."/>
            <person name="Tsavkelova E.A."/>
            <person name="Dickschat J.S."/>
            <person name="Galuszka P."/>
            <person name="Gueldener U."/>
            <person name="Tudzynski B."/>
        </authorList>
    </citation>
    <scope>NUCLEOTIDE SEQUENCE [LARGE SCALE GENOMIC DNA]</scope>
    <source>
        <strain evidence="3">ET1</strain>
    </source>
</reference>
<accession>A0A1L7VSU3</accession>
<proteinExistence type="predicted"/>
<sequence>MDCIILFLQVKAAIFVTRFVEVVSLMRRGPQQNGIAPDNPRVPGVSGKFEGL</sequence>
<keyword evidence="3" id="KW-1185">Reference proteome</keyword>
<protein>
    <submittedName>
        <fullName evidence="2">Uncharacterized protein</fullName>
    </submittedName>
</protein>
<organism evidence="2 3">
    <name type="scientific">Fusarium proliferatum (strain ET1)</name>
    <name type="common">Orchid endophyte fungus</name>
    <dbReference type="NCBI Taxonomy" id="1227346"/>
    <lineage>
        <taxon>Eukaryota</taxon>
        <taxon>Fungi</taxon>
        <taxon>Dikarya</taxon>
        <taxon>Ascomycota</taxon>
        <taxon>Pezizomycotina</taxon>
        <taxon>Sordariomycetes</taxon>
        <taxon>Hypocreomycetidae</taxon>
        <taxon>Hypocreales</taxon>
        <taxon>Nectriaceae</taxon>
        <taxon>Fusarium</taxon>
        <taxon>Fusarium fujikuroi species complex</taxon>
    </lineage>
</organism>
<dbReference type="GeneID" id="42052471"/>
<comment type="caution">
    <text evidence="2">The sequence shown here is derived from an EMBL/GenBank/DDBJ whole genome shotgun (WGS) entry which is preliminary data.</text>
</comment>